<gene>
    <name evidence="1" type="ORF">L2E82_05242</name>
</gene>
<dbReference type="EMBL" id="CM042009">
    <property type="protein sequence ID" value="KAI3791472.1"/>
    <property type="molecule type" value="Genomic_DNA"/>
</dbReference>
<dbReference type="Proteomes" id="UP001055811">
    <property type="component" value="Linkage Group LG01"/>
</dbReference>
<evidence type="ECO:0000313" key="2">
    <source>
        <dbReference type="Proteomes" id="UP001055811"/>
    </source>
</evidence>
<reference evidence="2" key="1">
    <citation type="journal article" date="2022" name="Mol. Ecol. Resour.">
        <title>The genomes of chicory, endive, great burdock and yacon provide insights into Asteraceae palaeo-polyploidization history and plant inulin production.</title>
        <authorList>
            <person name="Fan W."/>
            <person name="Wang S."/>
            <person name="Wang H."/>
            <person name="Wang A."/>
            <person name="Jiang F."/>
            <person name="Liu H."/>
            <person name="Zhao H."/>
            <person name="Xu D."/>
            <person name="Zhang Y."/>
        </authorList>
    </citation>
    <scope>NUCLEOTIDE SEQUENCE [LARGE SCALE GENOMIC DNA]</scope>
    <source>
        <strain evidence="2">cv. Punajuju</strain>
    </source>
</reference>
<name>A0ACB9H939_CICIN</name>
<protein>
    <submittedName>
        <fullName evidence="1">Uncharacterized protein</fullName>
    </submittedName>
</protein>
<keyword evidence="2" id="KW-1185">Reference proteome</keyword>
<evidence type="ECO:0000313" key="1">
    <source>
        <dbReference type="EMBL" id="KAI3791472.1"/>
    </source>
</evidence>
<reference evidence="1 2" key="2">
    <citation type="journal article" date="2022" name="Mol. Ecol. Resour.">
        <title>The genomes of chicory, endive, great burdock and yacon provide insights into Asteraceae paleo-polyploidization history and plant inulin production.</title>
        <authorList>
            <person name="Fan W."/>
            <person name="Wang S."/>
            <person name="Wang H."/>
            <person name="Wang A."/>
            <person name="Jiang F."/>
            <person name="Liu H."/>
            <person name="Zhao H."/>
            <person name="Xu D."/>
            <person name="Zhang Y."/>
        </authorList>
    </citation>
    <scope>NUCLEOTIDE SEQUENCE [LARGE SCALE GENOMIC DNA]</scope>
    <source>
        <strain evidence="2">cv. Punajuju</strain>
        <tissue evidence="1">Leaves</tissue>
    </source>
</reference>
<proteinExistence type="predicted"/>
<sequence>MVDKIPVTPLIFRLSASRSSSSLEFAYFDCLWKLLRGWGNLIQKWQCLSQADEEHELVMELSEKLSLRKRRNY</sequence>
<organism evidence="1 2">
    <name type="scientific">Cichorium intybus</name>
    <name type="common">Chicory</name>
    <dbReference type="NCBI Taxonomy" id="13427"/>
    <lineage>
        <taxon>Eukaryota</taxon>
        <taxon>Viridiplantae</taxon>
        <taxon>Streptophyta</taxon>
        <taxon>Embryophyta</taxon>
        <taxon>Tracheophyta</taxon>
        <taxon>Spermatophyta</taxon>
        <taxon>Magnoliopsida</taxon>
        <taxon>eudicotyledons</taxon>
        <taxon>Gunneridae</taxon>
        <taxon>Pentapetalae</taxon>
        <taxon>asterids</taxon>
        <taxon>campanulids</taxon>
        <taxon>Asterales</taxon>
        <taxon>Asteraceae</taxon>
        <taxon>Cichorioideae</taxon>
        <taxon>Cichorieae</taxon>
        <taxon>Cichoriinae</taxon>
        <taxon>Cichorium</taxon>
    </lineage>
</organism>
<comment type="caution">
    <text evidence="1">The sequence shown here is derived from an EMBL/GenBank/DDBJ whole genome shotgun (WGS) entry which is preliminary data.</text>
</comment>
<accession>A0ACB9H939</accession>